<keyword evidence="5" id="KW-1185">Reference proteome</keyword>
<dbReference type="InterPro" id="IPR002656">
    <property type="entry name" value="Acyl_transf_3_dom"/>
</dbReference>
<evidence type="ECO:0000256" key="2">
    <source>
        <dbReference type="SAM" id="Phobius"/>
    </source>
</evidence>
<proteinExistence type="predicted"/>
<feature type="compositionally biased region" description="Polar residues" evidence="1">
    <location>
        <begin position="1"/>
        <end position="14"/>
    </location>
</feature>
<evidence type="ECO:0000313" key="5">
    <source>
        <dbReference type="Proteomes" id="UP000054342"/>
    </source>
</evidence>
<evidence type="ECO:0000256" key="1">
    <source>
        <dbReference type="SAM" id="MobiDB-lite"/>
    </source>
</evidence>
<feature type="transmembrane region" description="Helical" evidence="2">
    <location>
        <begin position="150"/>
        <end position="169"/>
    </location>
</feature>
<organism evidence="4 5">
    <name type="scientific">Exophiala xenobiotica</name>
    <dbReference type="NCBI Taxonomy" id="348802"/>
    <lineage>
        <taxon>Eukaryota</taxon>
        <taxon>Fungi</taxon>
        <taxon>Dikarya</taxon>
        <taxon>Ascomycota</taxon>
        <taxon>Pezizomycotina</taxon>
        <taxon>Eurotiomycetes</taxon>
        <taxon>Chaetothyriomycetidae</taxon>
        <taxon>Chaetothyriales</taxon>
        <taxon>Herpotrichiellaceae</taxon>
        <taxon>Exophiala</taxon>
    </lineage>
</organism>
<keyword evidence="2" id="KW-1133">Transmembrane helix</keyword>
<name>A0A0D2E3Z6_9EURO</name>
<dbReference type="AlphaFoldDB" id="A0A0D2E3Z6"/>
<gene>
    <name evidence="4" type="ORF">PV05_11801</name>
</gene>
<dbReference type="RefSeq" id="XP_013310772.1">
    <property type="nucleotide sequence ID" value="XM_013455318.1"/>
</dbReference>
<evidence type="ECO:0000313" key="4">
    <source>
        <dbReference type="EMBL" id="KIW50188.1"/>
    </source>
</evidence>
<dbReference type="STRING" id="348802.A0A0D2E3Z6"/>
<dbReference type="GeneID" id="25333709"/>
<dbReference type="InterPro" id="IPR050879">
    <property type="entry name" value="Acyltransferase_3"/>
</dbReference>
<dbReference type="HOGENOM" id="CLU_005679_13_5_1"/>
<protein>
    <recommendedName>
        <fullName evidence="3">Acyltransferase 3 domain-containing protein</fullName>
    </recommendedName>
</protein>
<feature type="transmembrane region" description="Helical" evidence="2">
    <location>
        <begin position="482"/>
        <end position="504"/>
    </location>
</feature>
<dbReference type="GO" id="GO:0016747">
    <property type="term" value="F:acyltransferase activity, transferring groups other than amino-acyl groups"/>
    <property type="evidence" value="ECO:0007669"/>
    <property type="project" value="InterPro"/>
</dbReference>
<keyword evidence="2" id="KW-0472">Membrane</keyword>
<feature type="transmembrane region" description="Helical" evidence="2">
    <location>
        <begin position="93"/>
        <end position="114"/>
    </location>
</feature>
<dbReference type="EMBL" id="KN847323">
    <property type="protein sequence ID" value="KIW50188.1"/>
    <property type="molecule type" value="Genomic_DNA"/>
</dbReference>
<evidence type="ECO:0000259" key="3">
    <source>
        <dbReference type="Pfam" id="PF01757"/>
    </source>
</evidence>
<feature type="region of interest" description="Disordered" evidence="1">
    <location>
        <begin position="1"/>
        <end position="22"/>
    </location>
</feature>
<accession>A0A0D2E3Z6</accession>
<feature type="domain" description="Acyltransferase 3" evidence="3">
    <location>
        <begin position="94"/>
        <end position="465"/>
    </location>
</feature>
<reference evidence="4 5" key="1">
    <citation type="submission" date="2015-01" db="EMBL/GenBank/DDBJ databases">
        <title>The Genome Sequence of Exophiala xenobiotica CBS118157.</title>
        <authorList>
            <consortium name="The Broad Institute Genomics Platform"/>
            <person name="Cuomo C."/>
            <person name="de Hoog S."/>
            <person name="Gorbushina A."/>
            <person name="Stielow B."/>
            <person name="Teixiera M."/>
            <person name="Abouelleil A."/>
            <person name="Chapman S.B."/>
            <person name="Priest M."/>
            <person name="Young S.K."/>
            <person name="Wortman J."/>
            <person name="Nusbaum C."/>
            <person name="Birren B."/>
        </authorList>
    </citation>
    <scope>NUCLEOTIDE SEQUENCE [LARGE SCALE GENOMIC DNA]</scope>
    <source>
        <strain evidence="4 5">CBS 118157</strain>
    </source>
</reference>
<dbReference type="Pfam" id="PF01757">
    <property type="entry name" value="Acyl_transf_3"/>
    <property type="match status" value="1"/>
</dbReference>
<dbReference type="OrthoDB" id="5819582at2759"/>
<sequence>MSCSDSSRTSTDESQVGLLSEKRDFYHEDEEELSPTTRLPRPRTTYKLLLIWPCLPIRHLGRFLAQIIHLLLPSFLQPRRQSGSGKPDTLPPTAFLDGMRGLAAFIVVICHLTYGTFDIGHAWGANTGSEANPQGQEANKEFLRLPIVRLLYSGPPMVAIFFVISGYALSYKPIRLMRSQSHEQLMTTMSSAVFRRGLRLFLPCFASTFLVICLAQLNLYELTEEFANQMRTLREDHCYTQPYFWLQFTDWLQQILIFIDVFDWSLYAGSIELDRHLWTIPAEFRCSMALFLSQMMVARMSTRLRLSTLSALMVWGVSWDRWELCPFWAGAIIAELDIIRLSNPSRLSSIAGQLSSRSLKCASSIFYTLMFCCSLFLLSYPDAAGHATPGYVTLTHYIPTCFTQKHRFWPTIGAVLIIWSACRLDVLRNRVFCFAPIQYLGKISFPLYVMHGPIIHTLGYSILPRTPDLETPEIMRQFELDFSKASVVIMLMVVWAADIFLRLIDIPCVNLARRVEKMFFVT</sequence>
<dbReference type="PANTHER" id="PTHR23028">
    <property type="entry name" value="ACETYLTRANSFERASE"/>
    <property type="match status" value="1"/>
</dbReference>
<dbReference type="PANTHER" id="PTHR23028:SF134">
    <property type="entry name" value="PUTATIVE (AFU_ORTHOLOGUE AFUA_4G08520)-RELATED"/>
    <property type="match status" value="1"/>
</dbReference>
<dbReference type="Proteomes" id="UP000054342">
    <property type="component" value="Unassembled WGS sequence"/>
</dbReference>
<keyword evidence="2" id="KW-0812">Transmembrane</keyword>
<feature type="transmembrane region" description="Helical" evidence="2">
    <location>
        <begin position="200"/>
        <end position="220"/>
    </location>
</feature>